<proteinExistence type="predicted"/>
<keyword evidence="9" id="KW-0325">Glycoprotein</keyword>
<dbReference type="Proteomes" id="UP001178508">
    <property type="component" value="Chromosome 20"/>
</dbReference>
<dbReference type="GO" id="GO:0009897">
    <property type="term" value="C:external side of plasma membrane"/>
    <property type="evidence" value="ECO:0007669"/>
    <property type="project" value="TreeGrafter"/>
</dbReference>
<keyword evidence="5" id="KW-1133">Transmembrane helix</keyword>
<dbReference type="SUPFAM" id="SSF48726">
    <property type="entry name" value="Immunoglobulin"/>
    <property type="match status" value="3"/>
</dbReference>
<dbReference type="Gene3D" id="2.60.40.10">
    <property type="entry name" value="Immunoglobulins"/>
    <property type="match status" value="3"/>
</dbReference>
<accession>A0AAV1HAC6</accession>
<evidence type="ECO:0000256" key="8">
    <source>
        <dbReference type="ARBA" id="ARBA00023170"/>
    </source>
</evidence>
<comment type="subcellular location">
    <subcellularLocation>
        <location evidence="1">Cell membrane</location>
        <topology evidence="1">Single-pass type I membrane protein</topology>
    </subcellularLocation>
</comment>
<sequence length="385" mass="43464">MNFMWQLVFLLGLLSLQGYSKRDEPPVYCKFMETCILPCRFPIGEDVVVHWKELKSDNMVLSYYSDQEQPDRPAERFRGRTSLFKKVSEGDASLQLRSVKVQDEGRYECYTSSATGSAKLREMDLKVEALPGKVNIQQEGNKITCSAEGVYPSAEFTWSTSPPVTLNETKEPTVQRTEQWLYNISSFVLVSDDVSDVDYSCTIRTQNHKRRATLFRPTRINSSNTETMIPCTENTTGTAQTKLTWRFNHSEIILNQTTANIPLEKWKKHVKSVSETGDLILQDLTPDQDGVYRCELSTAEETWVRNTFLKVIPGSSHNVGAIAGGIKTTKIENLIRPHQPRASKEFREMGKANISAAVTPQSPSICTWSSAFFTSRGIQLSFPSS</sequence>
<dbReference type="GO" id="GO:0042102">
    <property type="term" value="P:positive regulation of T cell proliferation"/>
    <property type="evidence" value="ECO:0007669"/>
    <property type="project" value="TreeGrafter"/>
</dbReference>
<evidence type="ECO:0000313" key="14">
    <source>
        <dbReference type="Proteomes" id="UP001178508"/>
    </source>
</evidence>
<reference evidence="13" key="1">
    <citation type="submission" date="2023-08" db="EMBL/GenBank/DDBJ databases">
        <authorList>
            <person name="Alioto T."/>
            <person name="Alioto T."/>
            <person name="Gomez Garrido J."/>
        </authorList>
    </citation>
    <scope>NUCLEOTIDE SEQUENCE</scope>
</reference>
<evidence type="ECO:0000256" key="7">
    <source>
        <dbReference type="ARBA" id="ARBA00023157"/>
    </source>
</evidence>
<keyword evidence="2" id="KW-1003">Cell membrane</keyword>
<protein>
    <submittedName>
        <fullName evidence="13">Butyrophilin subfamily 3 member A3-like</fullName>
    </submittedName>
</protein>
<evidence type="ECO:0000256" key="11">
    <source>
        <dbReference type="SAM" id="SignalP"/>
    </source>
</evidence>
<evidence type="ECO:0000256" key="9">
    <source>
        <dbReference type="ARBA" id="ARBA00023180"/>
    </source>
</evidence>
<evidence type="ECO:0000256" key="4">
    <source>
        <dbReference type="ARBA" id="ARBA00022729"/>
    </source>
</evidence>
<keyword evidence="3" id="KW-0812">Transmembrane</keyword>
<feature type="chain" id="PRO_5043740596" evidence="11">
    <location>
        <begin position="23"/>
        <end position="385"/>
    </location>
</feature>
<dbReference type="GO" id="GO:0071222">
    <property type="term" value="P:cellular response to lipopolysaccharide"/>
    <property type="evidence" value="ECO:0007669"/>
    <property type="project" value="TreeGrafter"/>
</dbReference>
<feature type="domain" description="Ig-like" evidence="12">
    <location>
        <begin position="34"/>
        <end position="126"/>
    </location>
</feature>
<dbReference type="AlphaFoldDB" id="A0AAV1HAC6"/>
<keyword evidence="6" id="KW-0472">Membrane</keyword>
<dbReference type="GO" id="GO:0006955">
    <property type="term" value="P:immune response"/>
    <property type="evidence" value="ECO:0007669"/>
    <property type="project" value="TreeGrafter"/>
</dbReference>
<organism evidence="13 14">
    <name type="scientific">Xyrichtys novacula</name>
    <name type="common">Pearly razorfish</name>
    <name type="synonym">Hemipteronotus novacula</name>
    <dbReference type="NCBI Taxonomy" id="13765"/>
    <lineage>
        <taxon>Eukaryota</taxon>
        <taxon>Metazoa</taxon>
        <taxon>Chordata</taxon>
        <taxon>Craniata</taxon>
        <taxon>Vertebrata</taxon>
        <taxon>Euteleostomi</taxon>
        <taxon>Actinopterygii</taxon>
        <taxon>Neopterygii</taxon>
        <taxon>Teleostei</taxon>
        <taxon>Neoteleostei</taxon>
        <taxon>Acanthomorphata</taxon>
        <taxon>Eupercaria</taxon>
        <taxon>Labriformes</taxon>
        <taxon>Labridae</taxon>
        <taxon>Xyrichtys</taxon>
    </lineage>
</organism>
<keyword evidence="8" id="KW-0675">Receptor</keyword>
<dbReference type="PANTHER" id="PTHR25466:SF14">
    <property type="entry name" value="BUTYROPHILIN SUBFAMILY 2 MEMBER A2-LIKE-RELATED"/>
    <property type="match status" value="1"/>
</dbReference>
<evidence type="ECO:0000256" key="2">
    <source>
        <dbReference type="ARBA" id="ARBA00022475"/>
    </source>
</evidence>
<dbReference type="GO" id="GO:0007166">
    <property type="term" value="P:cell surface receptor signaling pathway"/>
    <property type="evidence" value="ECO:0007669"/>
    <property type="project" value="TreeGrafter"/>
</dbReference>
<dbReference type="PROSITE" id="PS50835">
    <property type="entry name" value="IG_LIKE"/>
    <property type="match status" value="3"/>
</dbReference>
<keyword evidence="14" id="KW-1185">Reference proteome</keyword>
<dbReference type="InterPro" id="IPR053896">
    <property type="entry name" value="BTN3A2-like_Ig-C"/>
</dbReference>
<feature type="signal peptide" evidence="11">
    <location>
        <begin position="1"/>
        <end position="22"/>
    </location>
</feature>
<dbReference type="InterPro" id="IPR013106">
    <property type="entry name" value="Ig_V-set"/>
</dbReference>
<dbReference type="Pfam" id="PF07686">
    <property type="entry name" value="V-set"/>
    <property type="match status" value="1"/>
</dbReference>
<dbReference type="GO" id="GO:0031295">
    <property type="term" value="P:T cell costimulation"/>
    <property type="evidence" value="ECO:0007669"/>
    <property type="project" value="TreeGrafter"/>
</dbReference>
<dbReference type="InterPro" id="IPR036179">
    <property type="entry name" value="Ig-like_dom_sf"/>
</dbReference>
<dbReference type="InterPro" id="IPR007110">
    <property type="entry name" value="Ig-like_dom"/>
</dbReference>
<gene>
    <name evidence="13" type="ORF">XNOV1_A025475</name>
</gene>
<feature type="domain" description="Ig-like" evidence="12">
    <location>
        <begin position="229"/>
        <end position="305"/>
    </location>
</feature>
<dbReference type="EMBL" id="OY660883">
    <property type="protein sequence ID" value="CAJ1081729.1"/>
    <property type="molecule type" value="Genomic_DNA"/>
</dbReference>
<dbReference type="Pfam" id="PF00047">
    <property type="entry name" value="ig"/>
    <property type="match status" value="1"/>
</dbReference>
<dbReference type="SMART" id="SM00409">
    <property type="entry name" value="IG"/>
    <property type="match status" value="2"/>
</dbReference>
<dbReference type="InterPro" id="IPR013151">
    <property type="entry name" value="Immunoglobulin_dom"/>
</dbReference>
<evidence type="ECO:0000259" key="12">
    <source>
        <dbReference type="PROSITE" id="PS50835"/>
    </source>
</evidence>
<keyword evidence="4 11" id="KW-0732">Signal</keyword>
<evidence type="ECO:0000256" key="1">
    <source>
        <dbReference type="ARBA" id="ARBA00004251"/>
    </source>
</evidence>
<dbReference type="InterPro" id="IPR003599">
    <property type="entry name" value="Ig_sub"/>
</dbReference>
<evidence type="ECO:0000256" key="3">
    <source>
        <dbReference type="ARBA" id="ARBA00022692"/>
    </source>
</evidence>
<dbReference type="GO" id="GO:0042130">
    <property type="term" value="P:negative regulation of T cell proliferation"/>
    <property type="evidence" value="ECO:0007669"/>
    <property type="project" value="TreeGrafter"/>
</dbReference>
<evidence type="ECO:0000313" key="13">
    <source>
        <dbReference type="EMBL" id="CAJ1081729.1"/>
    </source>
</evidence>
<keyword evidence="7" id="KW-1015">Disulfide bond</keyword>
<evidence type="ECO:0000256" key="10">
    <source>
        <dbReference type="ARBA" id="ARBA00023319"/>
    </source>
</evidence>
<dbReference type="InterPro" id="IPR013783">
    <property type="entry name" value="Ig-like_fold"/>
</dbReference>
<keyword evidence="10" id="KW-0393">Immunoglobulin domain</keyword>
<dbReference type="Pfam" id="PF22705">
    <property type="entry name" value="C2-set_3"/>
    <property type="match status" value="1"/>
</dbReference>
<dbReference type="PANTHER" id="PTHR25466">
    <property type="entry name" value="T-LYMPHOCYTE ACTIVATION ANTIGEN"/>
    <property type="match status" value="1"/>
</dbReference>
<name>A0AAV1HAC6_XYRNO</name>
<dbReference type="FunFam" id="2.60.40.10:FF:000142">
    <property type="entry name" value="V-set domain-containing T-cell activation inhibitor 1"/>
    <property type="match status" value="1"/>
</dbReference>
<feature type="domain" description="Ig-like" evidence="12">
    <location>
        <begin position="139"/>
        <end position="213"/>
    </location>
</feature>
<evidence type="ECO:0000256" key="5">
    <source>
        <dbReference type="ARBA" id="ARBA00022989"/>
    </source>
</evidence>
<evidence type="ECO:0000256" key="6">
    <source>
        <dbReference type="ARBA" id="ARBA00023136"/>
    </source>
</evidence>
<dbReference type="InterPro" id="IPR051713">
    <property type="entry name" value="T-cell_Activation_Regulation"/>
</dbReference>